<name>A0A3T1DEB0_9BACL</name>
<keyword evidence="1" id="KW-0175">Coiled coil</keyword>
<dbReference type="EMBL" id="AP019400">
    <property type="protein sequence ID" value="BBI36491.1"/>
    <property type="molecule type" value="Genomic_DNA"/>
</dbReference>
<proteinExistence type="predicted"/>
<dbReference type="KEGG" id="cohn:KCTCHS21_58900"/>
<reference evidence="2 3" key="1">
    <citation type="submission" date="2019-01" db="EMBL/GenBank/DDBJ databases">
        <title>Complete genome sequence of Cohnella hallensis HS21 isolated from Korean fir (Abies koreana) rhizospheric soil.</title>
        <authorList>
            <person name="Jiang L."/>
            <person name="Kang S.W."/>
            <person name="Kim S."/>
            <person name="Jung J."/>
            <person name="Kim C.Y."/>
            <person name="Kim D.H."/>
            <person name="Kim S.W."/>
            <person name="Lee J."/>
        </authorList>
    </citation>
    <scope>NUCLEOTIDE SEQUENCE [LARGE SCALE GENOMIC DNA]</scope>
    <source>
        <strain evidence="2 3">HS21</strain>
    </source>
</reference>
<gene>
    <name evidence="2" type="ORF">KCTCHS21_58900</name>
</gene>
<protein>
    <submittedName>
        <fullName evidence="2">Uncharacterized protein</fullName>
    </submittedName>
</protein>
<dbReference type="OrthoDB" id="2580324at2"/>
<feature type="coiled-coil region" evidence="1">
    <location>
        <begin position="22"/>
        <end position="49"/>
    </location>
</feature>
<accession>A0A3T1DEB0</accession>
<dbReference type="RefSeq" id="WP_130615998.1">
    <property type="nucleotide sequence ID" value="NZ_AP019400.1"/>
</dbReference>
<evidence type="ECO:0000313" key="3">
    <source>
        <dbReference type="Proteomes" id="UP000289856"/>
    </source>
</evidence>
<sequence>MQLLEAFKLNEEGYALIQKFISRRVELDIEDERQELEALTTKQLEISQKSGFFNSINKLHKDHATSKADERIRHKVAWKDNWDAHHISSLNSELRSYSIHDLIHKHIGTVIGRVQLYLILQEVVHTPIYYAQDSSKAVGDERNFEKTINSFSQLCGLNNIGFKIFEDTKAFFKEIKRELSHLPEEAVALNVAKVTNFINHLKSNDNPDRSSTGHSLAEAQTLFLEFKRTAEHEIVFNNASKNKKEDLSLLDILNDGLKRII</sequence>
<keyword evidence="3" id="KW-1185">Reference proteome</keyword>
<evidence type="ECO:0000313" key="2">
    <source>
        <dbReference type="EMBL" id="BBI36491.1"/>
    </source>
</evidence>
<dbReference type="Proteomes" id="UP000289856">
    <property type="component" value="Chromosome"/>
</dbReference>
<organism evidence="2 3">
    <name type="scientific">Cohnella abietis</name>
    <dbReference type="NCBI Taxonomy" id="2507935"/>
    <lineage>
        <taxon>Bacteria</taxon>
        <taxon>Bacillati</taxon>
        <taxon>Bacillota</taxon>
        <taxon>Bacilli</taxon>
        <taxon>Bacillales</taxon>
        <taxon>Paenibacillaceae</taxon>
        <taxon>Cohnella</taxon>
    </lineage>
</organism>
<dbReference type="AlphaFoldDB" id="A0A3T1DEB0"/>
<evidence type="ECO:0000256" key="1">
    <source>
        <dbReference type="SAM" id="Coils"/>
    </source>
</evidence>